<dbReference type="RefSeq" id="WP_058231840.1">
    <property type="nucleotide sequence ID" value="NZ_FMYG01000003.1"/>
</dbReference>
<evidence type="ECO:0000313" key="6">
    <source>
        <dbReference type="Proteomes" id="UP000183203"/>
    </source>
</evidence>
<dbReference type="GO" id="GO:0006487">
    <property type="term" value="P:protein N-linked glycosylation"/>
    <property type="evidence" value="ECO:0007669"/>
    <property type="project" value="TreeGrafter"/>
</dbReference>
<evidence type="ECO:0000256" key="1">
    <source>
        <dbReference type="ARBA" id="ARBA00010833"/>
    </source>
</evidence>
<dbReference type="GO" id="GO:0004573">
    <property type="term" value="F:Glc3Man9GlcNAc2 oligosaccharide glucosidase activity"/>
    <property type="evidence" value="ECO:0007669"/>
    <property type="project" value="InterPro"/>
</dbReference>
<dbReference type="EMBL" id="FMYG01000003">
    <property type="protein sequence ID" value="SDC10229.1"/>
    <property type="molecule type" value="Genomic_DNA"/>
</dbReference>
<dbReference type="PANTHER" id="PTHR10412">
    <property type="entry name" value="MANNOSYL-OLIGOSACCHARIDE GLUCOSIDASE"/>
    <property type="match status" value="1"/>
</dbReference>
<dbReference type="InterPro" id="IPR008928">
    <property type="entry name" value="6-hairpin_glycosidase_sf"/>
</dbReference>
<dbReference type="SUPFAM" id="SSF48208">
    <property type="entry name" value="Six-hairpin glycosidases"/>
    <property type="match status" value="1"/>
</dbReference>
<dbReference type="InterPro" id="IPR054491">
    <property type="entry name" value="MGH1-like_GH"/>
</dbReference>
<evidence type="ECO:0000256" key="3">
    <source>
        <dbReference type="ARBA" id="ARBA00023295"/>
    </source>
</evidence>
<evidence type="ECO:0000259" key="4">
    <source>
        <dbReference type="Pfam" id="PF22422"/>
    </source>
</evidence>
<dbReference type="InterPro" id="IPR004888">
    <property type="entry name" value="Glycoside_hydrolase_63"/>
</dbReference>
<proteinExistence type="inferred from homology"/>
<dbReference type="Gene3D" id="1.50.10.10">
    <property type="match status" value="1"/>
</dbReference>
<dbReference type="OrthoDB" id="9798687at2"/>
<organism evidence="5 6">
    <name type="scientific">Microbacterium enclense</name>
    <dbReference type="NCBI Taxonomy" id="993073"/>
    <lineage>
        <taxon>Bacteria</taxon>
        <taxon>Bacillati</taxon>
        <taxon>Actinomycetota</taxon>
        <taxon>Actinomycetes</taxon>
        <taxon>Micrococcales</taxon>
        <taxon>Microbacteriaceae</taxon>
        <taxon>Microbacterium</taxon>
    </lineage>
</organism>
<dbReference type="Proteomes" id="UP000183203">
    <property type="component" value="Unassembled WGS sequence"/>
</dbReference>
<keyword evidence="2" id="KW-0378">Hydrolase</keyword>
<protein>
    <recommendedName>
        <fullName evidence="4">Mannosylglycerate hydrolase MGH1-like glycoside hydrolase domain-containing protein</fullName>
    </recommendedName>
</protein>
<comment type="similarity">
    <text evidence="1">Belongs to the glycosyl hydrolase 63 family.</text>
</comment>
<evidence type="ECO:0000256" key="2">
    <source>
        <dbReference type="ARBA" id="ARBA00022801"/>
    </source>
</evidence>
<evidence type="ECO:0000313" key="5">
    <source>
        <dbReference type="EMBL" id="SDC10229.1"/>
    </source>
</evidence>
<keyword evidence="3" id="KW-0326">Glycosidase</keyword>
<name>A0A1G6IUQ0_9MICO</name>
<dbReference type="GO" id="GO:0009311">
    <property type="term" value="P:oligosaccharide metabolic process"/>
    <property type="evidence" value="ECO:0007669"/>
    <property type="project" value="InterPro"/>
</dbReference>
<dbReference type="InterPro" id="IPR012341">
    <property type="entry name" value="6hp_glycosidase-like_sf"/>
</dbReference>
<accession>A0A1G6IUQ0</accession>
<reference evidence="5 6" key="1">
    <citation type="submission" date="2016-09" db="EMBL/GenBank/DDBJ databases">
        <authorList>
            <person name="Capua I."/>
            <person name="De Benedictis P."/>
            <person name="Joannis T."/>
            <person name="Lombin L.H."/>
            <person name="Cattoli G."/>
        </authorList>
    </citation>
    <scope>NUCLEOTIDE SEQUENCE [LARGE SCALE GENOMIC DNA]</scope>
    <source>
        <strain evidence="5 6">NIO-1002</strain>
    </source>
</reference>
<feature type="domain" description="Mannosylglycerate hydrolase MGH1-like glycoside hydrolase" evidence="4">
    <location>
        <begin position="258"/>
        <end position="558"/>
    </location>
</feature>
<dbReference type="STRING" id="993073.AS029_06850"/>
<dbReference type="AlphaFoldDB" id="A0A1G6IUQ0"/>
<dbReference type="PANTHER" id="PTHR10412:SF11">
    <property type="entry name" value="MANNOSYL-OLIGOSACCHARIDE GLUCOSIDASE"/>
    <property type="match status" value="1"/>
</dbReference>
<sequence length="576" mass="63226">MTRTIPAFDVRHVPFSRRGAWINLSPVVAAHVTVDDVHLVSHRTGMHAVLSLRPAGPDAEAAWTVDADASRLRWSDGSRSVCAVFAASDVVRIRGEAGASMRLAEAAAELTPFTGTYLYRDPRDGSAVFTSYETGCRYRVTLLRGALHIDGAESLGAATRAVTVTGDDTGWEIAIEEYETSRPPLSLTRSFDACVEEVAEEFGAYADAVAPWAGEADASSSRSDASLLAAYVLWSATVSPAGFFARESVLMSKHWMDKVWSWDHCFNALALASGLPDLALDQFFVPFDHQDASGALPDSVAHSERLYNFVKPPIHGWALRRLRDEGVELSPAQLRDAYDRLARWTRFWLEHRRIPGHALPHYQHGNDSGWDNATTFDRHRVIESPDLAGFLLVQLEVLAELADELHDDPAPWRVEIAAISDGLHQLWTGDGYVARGAVDGEDATRSSLLPSLAIVAADHLSGAVRDALADGIRPFVTPWGPATERPDSAHYARDGYWRGPIWAPSTLLIEDGLRRAGHDDLADEIGARFLRLCENGGFAENFDAQTGEGLRDRAYTWTAAAYLILARDASRRSARY</sequence>
<dbReference type="Pfam" id="PF22422">
    <property type="entry name" value="MGH1-like_GH"/>
    <property type="match status" value="1"/>
</dbReference>
<gene>
    <name evidence="5" type="ORF">SAMN05216418_1627</name>
</gene>